<organism evidence="3 4">
    <name type="scientific">Vibrio cholerae</name>
    <dbReference type="NCBI Taxonomy" id="666"/>
    <lineage>
        <taxon>Bacteria</taxon>
        <taxon>Pseudomonadati</taxon>
        <taxon>Pseudomonadota</taxon>
        <taxon>Gammaproteobacteria</taxon>
        <taxon>Vibrionales</taxon>
        <taxon>Vibrionaceae</taxon>
        <taxon>Vibrio</taxon>
    </lineage>
</organism>
<feature type="domain" description="TniQ" evidence="1">
    <location>
        <begin position="4"/>
        <end position="149"/>
    </location>
</feature>
<dbReference type="AlphaFoldDB" id="A0A656A206"/>
<proteinExistence type="predicted"/>
<dbReference type="Pfam" id="PF06527">
    <property type="entry name" value="TniQ"/>
    <property type="match status" value="1"/>
</dbReference>
<feature type="domain" description="Transposon Tn7 transposition protein TnsD C-terminal" evidence="2">
    <location>
        <begin position="205"/>
        <end position="513"/>
    </location>
</feature>
<dbReference type="Pfam" id="PF15978">
    <property type="entry name" value="TnsD"/>
    <property type="match status" value="1"/>
</dbReference>
<dbReference type="RefSeq" id="WP_053034800.1">
    <property type="nucleotide sequence ID" value="NZ_CWSO01000018.1"/>
</dbReference>
<reference evidence="3 4" key="1">
    <citation type="submission" date="2015-07" db="EMBL/GenBank/DDBJ databases">
        <authorList>
            <consortium name="Pathogen Informatics"/>
        </authorList>
    </citation>
    <scope>NUCLEOTIDE SEQUENCE [LARGE SCALE GENOMIC DNA]</scope>
    <source>
        <strain evidence="3 4">A325</strain>
    </source>
</reference>
<dbReference type="SUPFAM" id="SSF46689">
    <property type="entry name" value="Homeodomain-like"/>
    <property type="match status" value="1"/>
</dbReference>
<name>A0A656A206_VIBCL</name>
<evidence type="ECO:0000313" key="4">
    <source>
        <dbReference type="Proteomes" id="UP000046067"/>
    </source>
</evidence>
<dbReference type="Proteomes" id="UP000046067">
    <property type="component" value="Unassembled WGS sequence"/>
</dbReference>
<sequence length="525" mass="61457">MQLPNVLPDETLFSRIVRYLSSSGLLKDQFLIKLVGERRAVIHPYLTADLMSISRFTSESAHELSQIQTLRPLFGYYLPKYREIILDYSIRTNQLIRACQISTFRESETLSVKFCPLCACDDIRNFGVAYWHCAHQMPGVEACFIHGVWLSHYVFSEREHIRDMLLPTPNDNFYECGIVALQFAQFSESKLRFIQENHLRKPEIVKYKSLFVDKGILTRSRRVKRIRLMAELHELTDKILPKNHPLSIKSRQDFRYISSLIDGMYTVHPFKHLLMEFFLNKIIPSTYSEQGCTTVNKSENLYIDIETRCCNLLLRGLSMAQVSREIGKSRCYIKSVALKYAIHVNLKPKKLTTEVKEKIVEMAYKGFNRAAIAKCMDISSGSVEQIISTTDNLVEWRKKCKSDSLRRRHQCQILRYLQSHPDSNRQQIKESCGAAFFWLYSHCPNWLEKFLPEARKTQHVDRVNWRERDDLLSQKVTSILERSERILSRTELDKMLGAHGWLTSKKKKLPLTLKAYYAFYVLKLR</sequence>
<evidence type="ECO:0000259" key="1">
    <source>
        <dbReference type="Pfam" id="PF06527"/>
    </source>
</evidence>
<evidence type="ECO:0000313" key="3">
    <source>
        <dbReference type="EMBL" id="CSC88392.1"/>
    </source>
</evidence>
<evidence type="ECO:0000259" key="2">
    <source>
        <dbReference type="Pfam" id="PF15978"/>
    </source>
</evidence>
<accession>A0A656A206</accession>
<dbReference type="EMBL" id="CWQJ01000045">
    <property type="protein sequence ID" value="CSC88392.1"/>
    <property type="molecule type" value="Genomic_DNA"/>
</dbReference>
<dbReference type="InterPro" id="IPR009057">
    <property type="entry name" value="Homeodomain-like_sf"/>
</dbReference>
<gene>
    <name evidence="3" type="ORF">ERS013201_03814</name>
</gene>
<dbReference type="InterPro" id="IPR032750">
    <property type="entry name" value="TnsD_C"/>
</dbReference>
<protein>
    <submittedName>
        <fullName evidence="3">Uncharacterized protein</fullName>
    </submittedName>
</protein>
<dbReference type="InterPro" id="IPR009492">
    <property type="entry name" value="TniQ"/>
</dbReference>